<reference evidence="1 2" key="1">
    <citation type="submission" date="2017-01" db="EMBL/GenBank/DDBJ databases">
        <title>Complete genome of Tateyamaria omphalii DOK1-4 isolated from seawater in Dokdo.</title>
        <authorList>
            <person name="Kim J.H."/>
            <person name="Chi W.-J."/>
        </authorList>
    </citation>
    <scope>NUCLEOTIDE SEQUENCE [LARGE SCALE GENOMIC DNA]</scope>
    <source>
        <strain evidence="1 2">DOK1-4</strain>
    </source>
</reference>
<name>A0A1P8N037_9RHOB</name>
<protein>
    <submittedName>
        <fullName evidence="1">Uncharacterized protein</fullName>
    </submittedName>
</protein>
<dbReference type="OrthoDB" id="7652021at2"/>
<sequence>MPLDAQPATEKQIAYAWTLAAKSGRALPTSLFADKAGLSAWIDAAKPRASDGRFAAYPSAKQVQFAERIARLKRRQIPAECFKDKVMMSRWIDGNKPR</sequence>
<dbReference type="STRING" id="299262.BWR18_01255"/>
<keyword evidence="2" id="KW-1185">Reference proteome</keyword>
<accession>A0A1P8N037</accession>
<dbReference type="EMBL" id="CP019312">
    <property type="protein sequence ID" value="APX13608.1"/>
    <property type="molecule type" value="Genomic_DNA"/>
</dbReference>
<proteinExistence type="predicted"/>
<organism evidence="1 2">
    <name type="scientific">Tateyamaria omphalii</name>
    <dbReference type="NCBI Taxonomy" id="299262"/>
    <lineage>
        <taxon>Bacteria</taxon>
        <taxon>Pseudomonadati</taxon>
        <taxon>Pseudomonadota</taxon>
        <taxon>Alphaproteobacteria</taxon>
        <taxon>Rhodobacterales</taxon>
        <taxon>Roseobacteraceae</taxon>
        <taxon>Tateyamaria</taxon>
    </lineage>
</organism>
<gene>
    <name evidence="1" type="ORF">BWR18_01255</name>
</gene>
<dbReference type="Proteomes" id="UP000186336">
    <property type="component" value="Chromosome"/>
</dbReference>
<evidence type="ECO:0000313" key="2">
    <source>
        <dbReference type="Proteomes" id="UP000186336"/>
    </source>
</evidence>
<dbReference type="AlphaFoldDB" id="A0A1P8N037"/>
<evidence type="ECO:0000313" key="1">
    <source>
        <dbReference type="EMBL" id="APX13608.1"/>
    </source>
</evidence>
<dbReference type="KEGG" id="tom:BWR18_01255"/>